<evidence type="ECO:0000313" key="2">
    <source>
        <dbReference type="EMBL" id="SHF68454.1"/>
    </source>
</evidence>
<protein>
    <submittedName>
        <fullName evidence="2">Uncharacterized protein</fullName>
    </submittedName>
</protein>
<dbReference type="GeneID" id="71765376"/>
<dbReference type="AlphaFoldDB" id="A0A8B4BWV0"/>
<feature type="transmembrane region" description="Helical" evidence="1">
    <location>
        <begin position="12"/>
        <end position="32"/>
    </location>
</feature>
<accession>A0A8B4BWV0</accession>
<proteinExistence type="predicted"/>
<keyword evidence="1" id="KW-1133">Transmembrane helix</keyword>
<keyword evidence="1" id="KW-0472">Membrane</keyword>
<dbReference type="EMBL" id="FQUB01000062">
    <property type="protein sequence ID" value="SHF68454.1"/>
    <property type="molecule type" value="Genomic_DNA"/>
</dbReference>
<evidence type="ECO:0000256" key="1">
    <source>
        <dbReference type="SAM" id="Phobius"/>
    </source>
</evidence>
<name>A0A8B4BWV0_HEYCO</name>
<keyword evidence="1" id="KW-0812">Transmembrane</keyword>
<comment type="caution">
    <text evidence="2">The sequence shown here is derived from an EMBL/GenBank/DDBJ whole genome shotgun (WGS) entry which is preliminary data.</text>
</comment>
<evidence type="ECO:0000313" key="3">
    <source>
        <dbReference type="Proteomes" id="UP000184029"/>
    </source>
</evidence>
<sequence length="87" mass="9330">MRGQSDLVKKPLLKRIKTWAVVLIVVLIYAWAFGSAPHLELKDTAAQALKAIILSAATFNVGCMASGSDGATVYRPPTMPLAFGKDK</sequence>
<gene>
    <name evidence="2" type="ORF">SAMN02745208_02499</name>
</gene>
<dbReference type="KEGG" id="bcoa:BF29_2975"/>
<reference evidence="2 3" key="1">
    <citation type="submission" date="2016-11" db="EMBL/GenBank/DDBJ databases">
        <authorList>
            <person name="Varghese N."/>
            <person name="Submissions S."/>
        </authorList>
    </citation>
    <scope>NUCLEOTIDE SEQUENCE [LARGE SCALE GENOMIC DNA]</scope>
    <source>
        <strain evidence="2 3">DSM 1</strain>
    </source>
</reference>
<dbReference type="RefSeq" id="WP_029142747.1">
    <property type="nucleotide sequence ID" value="NZ_ATUM01000063.1"/>
</dbReference>
<organism evidence="2 3">
    <name type="scientific">Heyndrickxia coagulans DSM 1 = ATCC 7050</name>
    <dbReference type="NCBI Taxonomy" id="1121088"/>
    <lineage>
        <taxon>Bacteria</taxon>
        <taxon>Bacillati</taxon>
        <taxon>Bacillota</taxon>
        <taxon>Bacilli</taxon>
        <taxon>Bacillales</taxon>
        <taxon>Bacillaceae</taxon>
        <taxon>Heyndrickxia</taxon>
    </lineage>
</organism>
<dbReference type="Proteomes" id="UP000184029">
    <property type="component" value="Unassembled WGS sequence"/>
</dbReference>